<dbReference type="AlphaFoldDB" id="A0AAV6UPW3"/>
<dbReference type="Gene3D" id="3.90.70.10">
    <property type="entry name" value="Cysteine proteinases"/>
    <property type="match status" value="1"/>
</dbReference>
<dbReference type="SUPFAM" id="SSF54001">
    <property type="entry name" value="Cysteine proteinases"/>
    <property type="match status" value="1"/>
</dbReference>
<evidence type="ECO:0000256" key="7">
    <source>
        <dbReference type="ARBA" id="ARBA00023157"/>
    </source>
</evidence>
<dbReference type="InterPro" id="IPR000169">
    <property type="entry name" value="Pept_cys_AS"/>
</dbReference>
<dbReference type="Proteomes" id="UP000827092">
    <property type="component" value="Unassembled WGS sequence"/>
</dbReference>
<sequence length="335" mass="36915">MKLLLLVAAVLAVASAKYHVPRHVHIHPLSQKMIDVVNYMNTTWTAGKNFDGVSLKYIKGLLGVHKDNKKYRLPSIKHVVPNGLPDNFDAREQWPQCPTISQIRDQASCGSCWAFGAVEAISDRHCIHSNGKVNVQISAQDLLTCCDACGDGCNGGFPGAAWTYWVVDGIVTGGLYNSHVGCQPYTIESCEHHTTGKLKPCEGEVDTPQCVNLCETGYNVSYTADKYFGKKSYSIDNDEDQIRTEIYKNGPVEAAFTVFGDFVTYKSGVYRHVTGQELGGHAIRILGWGVEKGTPYWLVANSWNEDWGDKGYFKILRGSNECGIESEIVAGLPKL</sequence>
<keyword evidence="2" id="KW-0645">Protease</keyword>
<evidence type="ECO:0000256" key="6">
    <source>
        <dbReference type="ARBA" id="ARBA00023145"/>
    </source>
</evidence>
<dbReference type="SMART" id="SM00645">
    <property type="entry name" value="Pept_C1"/>
    <property type="match status" value="1"/>
</dbReference>
<dbReference type="InterPro" id="IPR012599">
    <property type="entry name" value="Propeptide_C1A"/>
</dbReference>
<name>A0AAV6UPW3_9ARAC</name>
<feature type="domain" description="Peptidase C1A papain C-terminal" evidence="9">
    <location>
        <begin position="84"/>
        <end position="332"/>
    </location>
</feature>
<dbReference type="PROSITE" id="PS00139">
    <property type="entry name" value="THIOL_PROTEASE_CYS"/>
    <property type="match status" value="1"/>
</dbReference>
<keyword evidence="4" id="KW-0378">Hydrolase</keyword>
<dbReference type="PROSITE" id="PS00640">
    <property type="entry name" value="THIOL_PROTEASE_ASN"/>
    <property type="match status" value="1"/>
</dbReference>
<evidence type="ECO:0000259" key="9">
    <source>
        <dbReference type="SMART" id="SM00645"/>
    </source>
</evidence>
<dbReference type="CDD" id="cd02620">
    <property type="entry name" value="Peptidase_C1A_CathepsinB"/>
    <property type="match status" value="1"/>
</dbReference>
<reference evidence="10 11" key="1">
    <citation type="journal article" date="2022" name="Nat. Ecol. Evol.">
        <title>A masculinizing supergene underlies an exaggerated male reproductive morph in a spider.</title>
        <authorList>
            <person name="Hendrickx F."/>
            <person name="De Corte Z."/>
            <person name="Sonet G."/>
            <person name="Van Belleghem S.M."/>
            <person name="Kostlbacher S."/>
            <person name="Vangestel C."/>
        </authorList>
    </citation>
    <scope>NUCLEOTIDE SEQUENCE [LARGE SCALE GENOMIC DNA]</scope>
    <source>
        <strain evidence="10">W744_W776</strain>
    </source>
</reference>
<keyword evidence="11" id="KW-1185">Reference proteome</keyword>
<dbReference type="GO" id="GO:0004197">
    <property type="term" value="F:cysteine-type endopeptidase activity"/>
    <property type="evidence" value="ECO:0007669"/>
    <property type="project" value="InterPro"/>
</dbReference>
<dbReference type="PANTHER" id="PTHR12411">
    <property type="entry name" value="CYSTEINE PROTEASE FAMILY C1-RELATED"/>
    <property type="match status" value="1"/>
</dbReference>
<organism evidence="10 11">
    <name type="scientific">Oedothorax gibbosus</name>
    <dbReference type="NCBI Taxonomy" id="931172"/>
    <lineage>
        <taxon>Eukaryota</taxon>
        <taxon>Metazoa</taxon>
        <taxon>Ecdysozoa</taxon>
        <taxon>Arthropoda</taxon>
        <taxon>Chelicerata</taxon>
        <taxon>Arachnida</taxon>
        <taxon>Araneae</taxon>
        <taxon>Araneomorphae</taxon>
        <taxon>Entelegynae</taxon>
        <taxon>Araneoidea</taxon>
        <taxon>Linyphiidae</taxon>
        <taxon>Erigoninae</taxon>
        <taxon>Oedothorax</taxon>
    </lineage>
</organism>
<dbReference type="EMBL" id="JAFNEN010000327">
    <property type="protein sequence ID" value="KAG8185663.1"/>
    <property type="molecule type" value="Genomic_DNA"/>
</dbReference>
<dbReference type="Pfam" id="PF08127">
    <property type="entry name" value="Propeptide_C1"/>
    <property type="match status" value="1"/>
</dbReference>
<feature type="signal peptide" evidence="8">
    <location>
        <begin position="1"/>
        <end position="16"/>
    </location>
</feature>
<protein>
    <recommendedName>
        <fullName evidence="9">Peptidase C1A papain C-terminal domain-containing protein</fullName>
    </recommendedName>
</protein>
<evidence type="ECO:0000256" key="8">
    <source>
        <dbReference type="SAM" id="SignalP"/>
    </source>
</evidence>
<dbReference type="InterPro" id="IPR038765">
    <property type="entry name" value="Papain-like_cys_pep_sf"/>
</dbReference>
<keyword evidence="6" id="KW-0865">Zymogen</keyword>
<dbReference type="Pfam" id="PF00112">
    <property type="entry name" value="Peptidase_C1"/>
    <property type="match status" value="1"/>
</dbReference>
<evidence type="ECO:0000256" key="1">
    <source>
        <dbReference type="ARBA" id="ARBA00008455"/>
    </source>
</evidence>
<dbReference type="FunFam" id="3.90.70.10:FF:000031">
    <property type="entry name" value="Cathepsin B"/>
    <property type="match status" value="1"/>
</dbReference>
<dbReference type="InterPro" id="IPR000668">
    <property type="entry name" value="Peptidase_C1A_C"/>
</dbReference>
<evidence type="ECO:0000256" key="4">
    <source>
        <dbReference type="ARBA" id="ARBA00022801"/>
    </source>
</evidence>
<accession>A0AAV6UPW3</accession>
<keyword evidence="7" id="KW-1015">Disulfide bond</keyword>
<dbReference type="PROSITE" id="PS00639">
    <property type="entry name" value="THIOL_PROTEASE_HIS"/>
    <property type="match status" value="1"/>
</dbReference>
<dbReference type="InterPro" id="IPR013128">
    <property type="entry name" value="Peptidase_C1A"/>
</dbReference>
<keyword evidence="3 8" id="KW-0732">Signal</keyword>
<proteinExistence type="inferred from homology"/>
<evidence type="ECO:0000313" key="11">
    <source>
        <dbReference type="Proteomes" id="UP000827092"/>
    </source>
</evidence>
<keyword evidence="5" id="KW-0788">Thiol protease</keyword>
<evidence type="ECO:0000313" key="10">
    <source>
        <dbReference type="EMBL" id="KAG8185663.1"/>
    </source>
</evidence>
<dbReference type="InterPro" id="IPR025661">
    <property type="entry name" value="Pept_asp_AS"/>
</dbReference>
<dbReference type="InterPro" id="IPR025660">
    <property type="entry name" value="Pept_his_AS"/>
</dbReference>
<evidence type="ECO:0000256" key="3">
    <source>
        <dbReference type="ARBA" id="ARBA00022729"/>
    </source>
</evidence>
<dbReference type="GO" id="GO:0006508">
    <property type="term" value="P:proteolysis"/>
    <property type="evidence" value="ECO:0007669"/>
    <property type="project" value="UniProtKB-KW"/>
</dbReference>
<gene>
    <name evidence="10" type="ORF">JTE90_008933</name>
</gene>
<feature type="chain" id="PRO_5043809459" description="Peptidase C1A papain C-terminal domain-containing protein" evidence="8">
    <location>
        <begin position="17"/>
        <end position="335"/>
    </location>
</feature>
<dbReference type="PRINTS" id="PR00705">
    <property type="entry name" value="PAPAIN"/>
</dbReference>
<evidence type="ECO:0000256" key="2">
    <source>
        <dbReference type="ARBA" id="ARBA00022670"/>
    </source>
</evidence>
<evidence type="ECO:0000256" key="5">
    <source>
        <dbReference type="ARBA" id="ARBA00022807"/>
    </source>
</evidence>
<comment type="caution">
    <text evidence="10">The sequence shown here is derived from an EMBL/GenBank/DDBJ whole genome shotgun (WGS) entry which is preliminary data.</text>
</comment>
<comment type="similarity">
    <text evidence="1">Belongs to the peptidase C1 family.</text>
</comment>